<dbReference type="eggNOG" id="COG2059">
    <property type="taxonomic scope" value="Bacteria"/>
</dbReference>
<dbReference type="AlphaFoldDB" id="V5WKR2"/>
<evidence type="ECO:0000313" key="8">
    <source>
        <dbReference type="EMBL" id="AHC16129.1"/>
    </source>
</evidence>
<dbReference type="HOGENOM" id="CLU_018106_0_1_12"/>
<feature type="transmembrane region" description="Helical" evidence="7">
    <location>
        <begin position="343"/>
        <end position="363"/>
    </location>
</feature>
<protein>
    <submittedName>
        <fullName evidence="8">Chromate ion transporter</fullName>
    </submittedName>
</protein>
<dbReference type="GO" id="GO:0015109">
    <property type="term" value="F:chromate transmembrane transporter activity"/>
    <property type="evidence" value="ECO:0007669"/>
    <property type="project" value="InterPro"/>
</dbReference>
<keyword evidence="4 7" id="KW-0812">Transmembrane</keyword>
<accession>V5WKR2</accession>
<dbReference type="EMBL" id="CP006939">
    <property type="protein sequence ID" value="AHC16129.1"/>
    <property type="molecule type" value="Genomic_DNA"/>
</dbReference>
<gene>
    <name evidence="8" type="ORF">L21SP2_2779</name>
</gene>
<evidence type="ECO:0000256" key="6">
    <source>
        <dbReference type="ARBA" id="ARBA00023136"/>
    </source>
</evidence>
<evidence type="ECO:0000256" key="5">
    <source>
        <dbReference type="ARBA" id="ARBA00022989"/>
    </source>
</evidence>
<feature type="transmembrane region" description="Helical" evidence="7">
    <location>
        <begin position="290"/>
        <end position="312"/>
    </location>
</feature>
<feature type="transmembrane region" description="Helical" evidence="7">
    <location>
        <begin position="218"/>
        <end position="237"/>
    </location>
</feature>
<organism evidence="8 9">
    <name type="scientific">Salinispira pacifica</name>
    <dbReference type="NCBI Taxonomy" id="1307761"/>
    <lineage>
        <taxon>Bacteria</taxon>
        <taxon>Pseudomonadati</taxon>
        <taxon>Spirochaetota</taxon>
        <taxon>Spirochaetia</taxon>
        <taxon>Spirochaetales</taxon>
        <taxon>Spirochaetaceae</taxon>
        <taxon>Salinispira</taxon>
    </lineage>
</organism>
<dbReference type="KEGG" id="slr:L21SP2_2779"/>
<name>V5WKR2_9SPIO</name>
<dbReference type="Proteomes" id="UP000018680">
    <property type="component" value="Chromosome"/>
</dbReference>
<evidence type="ECO:0000256" key="4">
    <source>
        <dbReference type="ARBA" id="ARBA00022692"/>
    </source>
</evidence>
<sequence>MIAFLRDVFLVSLQAFGGPQSHISVFEQILVKRRGYLNDEELMELLGLCSMLPGPTSTQTIVSVGYKQGGRILAVLTLVVWALPILIAMGALSFFYASMESYEGLQRSLRFVGPMALGFIIVAAFRIGRKVIKDLFTGLIFAASALITFFFSMPWIFPLVLVAGGGAEILRNRDQQLWNRVEIKPRWSLPAAVLAIALINPLLTALTGSSLAALFESFFRYGYLVFGGGQVIIPMMYSELVELRRYLSSQEFLAGYGLVQGLPGPMFSFTAFAGGLAMRTQPALQQVLGIVLSATGIFLPGLLLIFFVYPLWQDLKKIRGLALSVTGISAAAGGLLASAAPRLIIAGSSGLIEAVVSLCTVLILGFTRLPPPILVLGVILAGLFIPM</sequence>
<keyword evidence="3" id="KW-1003">Cell membrane</keyword>
<keyword evidence="5 7" id="KW-1133">Transmembrane helix</keyword>
<proteinExistence type="inferred from homology"/>
<evidence type="ECO:0000256" key="3">
    <source>
        <dbReference type="ARBA" id="ARBA00022475"/>
    </source>
</evidence>
<comment type="similarity">
    <text evidence="2">Belongs to the chromate ion transporter (CHR) (TC 2.A.51) family.</text>
</comment>
<feature type="transmembrane region" description="Helical" evidence="7">
    <location>
        <begin position="369"/>
        <end position="386"/>
    </location>
</feature>
<feature type="transmembrane region" description="Helical" evidence="7">
    <location>
        <begin position="318"/>
        <end position="336"/>
    </location>
</feature>
<dbReference type="PANTHER" id="PTHR33567">
    <property type="entry name" value="CHROMATE ION TRANSPORTER (EUROFUNG)"/>
    <property type="match status" value="1"/>
</dbReference>
<dbReference type="STRING" id="1307761.L21SP2_2779"/>
<evidence type="ECO:0000313" key="9">
    <source>
        <dbReference type="Proteomes" id="UP000018680"/>
    </source>
</evidence>
<evidence type="ECO:0000256" key="7">
    <source>
        <dbReference type="SAM" id="Phobius"/>
    </source>
</evidence>
<dbReference type="PANTHER" id="PTHR33567:SF3">
    <property type="entry name" value="CHROMATE ION TRANSPORTER (EUROFUNG)"/>
    <property type="match status" value="1"/>
</dbReference>
<keyword evidence="6 7" id="KW-0472">Membrane</keyword>
<dbReference type="Pfam" id="PF02417">
    <property type="entry name" value="Chromate_transp"/>
    <property type="match status" value="2"/>
</dbReference>
<reference evidence="8 9" key="1">
    <citation type="journal article" date="2015" name="Stand. Genomic Sci.">
        <title>Complete genome sequence and description of Salinispira pacifica gen. nov., sp. nov., a novel spirochaete isolated form a hypersaline microbial mat.</title>
        <authorList>
            <person name="Ben Hania W."/>
            <person name="Joseph M."/>
            <person name="Schumann P."/>
            <person name="Bunk B."/>
            <person name="Fiebig A."/>
            <person name="Sproer C."/>
            <person name="Klenk H.P."/>
            <person name="Fardeau M.L."/>
            <person name="Spring S."/>
        </authorList>
    </citation>
    <scope>NUCLEOTIDE SEQUENCE [LARGE SCALE GENOMIC DNA]</scope>
    <source>
        <strain evidence="8 9">L21-RPul-D2</strain>
    </source>
</reference>
<evidence type="ECO:0000256" key="2">
    <source>
        <dbReference type="ARBA" id="ARBA00005262"/>
    </source>
</evidence>
<feature type="transmembrane region" description="Helical" evidence="7">
    <location>
        <begin position="109"/>
        <end position="127"/>
    </location>
</feature>
<feature type="transmembrane region" description="Helical" evidence="7">
    <location>
        <begin position="139"/>
        <end position="167"/>
    </location>
</feature>
<dbReference type="GO" id="GO:0005886">
    <property type="term" value="C:plasma membrane"/>
    <property type="evidence" value="ECO:0007669"/>
    <property type="project" value="UniProtKB-SubCell"/>
</dbReference>
<feature type="transmembrane region" description="Helical" evidence="7">
    <location>
        <begin position="187"/>
        <end position="206"/>
    </location>
</feature>
<dbReference type="NCBIfam" id="TIGR00937">
    <property type="entry name" value="2A51"/>
    <property type="match status" value="1"/>
</dbReference>
<dbReference type="PIRSF" id="PIRSF004810">
    <property type="entry name" value="ChrA"/>
    <property type="match status" value="1"/>
</dbReference>
<evidence type="ECO:0000256" key="1">
    <source>
        <dbReference type="ARBA" id="ARBA00004651"/>
    </source>
</evidence>
<feature type="transmembrane region" description="Helical" evidence="7">
    <location>
        <begin position="257"/>
        <end position="278"/>
    </location>
</feature>
<keyword evidence="9" id="KW-1185">Reference proteome</keyword>
<comment type="subcellular location">
    <subcellularLocation>
        <location evidence="1">Cell membrane</location>
        <topology evidence="1">Multi-pass membrane protein</topology>
    </subcellularLocation>
</comment>
<dbReference type="InterPro" id="IPR014047">
    <property type="entry name" value="Chr_Tranpt_l_chain"/>
</dbReference>
<feature type="transmembrane region" description="Helical" evidence="7">
    <location>
        <begin position="72"/>
        <end position="97"/>
    </location>
</feature>
<dbReference type="InterPro" id="IPR003370">
    <property type="entry name" value="Chromate_transpt"/>
</dbReference>
<dbReference type="RefSeq" id="WP_024269026.1">
    <property type="nucleotide sequence ID" value="NC_023035.1"/>
</dbReference>